<dbReference type="Proteomes" id="UP000183629">
    <property type="component" value="Unassembled WGS sequence"/>
</dbReference>
<dbReference type="EMBL" id="FOBM01000011">
    <property type="protein sequence ID" value="SEM28153.1"/>
    <property type="molecule type" value="Genomic_DNA"/>
</dbReference>
<dbReference type="GeneID" id="57921352"/>
<keyword evidence="5" id="KW-0456">Lyase</keyword>
<keyword evidence="15" id="KW-1185">Reference proteome</keyword>
<dbReference type="EC" id="3.8.1.7" evidence="9"/>
<dbReference type="PANTHER" id="PTHR42964">
    <property type="entry name" value="ENOYL-COA HYDRATASE"/>
    <property type="match status" value="1"/>
</dbReference>
<dbReference type="GO" id="GO:0004300">
    <property type="term" value="F:enoyl-CoA hydratase activity"/>
    <property type="evidence" value="ECO:0007669"/>
    <property type="project" value="UniProtKB-EC"/>
</dbReference>
<dbReference type="Proteomes" id="UP000071927">
    <property type="component" value="Unassembled WGS sequence"/>
</dbReference>
<dbReference type="InterPro" id="IPR051683">
    <property type="entry name" value="Enoyl-CoA_Hydratase/Isomerase"/>
</dbReference>
<evidence type="ECO:0000313" key="5">
    <source>
        <dbReference type="EMBL" id="MBE6165476.1"/>
    </source>
</evidence>
<dbReference type="Proteomes" id="UP000182712">
    <property type="component" value="Unassembled WGS sequence"/>
</dbReference>
<proteinExistence type="inferred from homology"/>
<organism evidence="2 10">
    <name type="scientific">Streptococcus gallolyticus</name>
    <dbReference type="NCBI Taxonomy" id="315405"/>
    <lineage>
        <taxon>Bacteria</taxon>
        <taxon>Bacillati</taxon>
        <taxon>Bacillota</taxon>
        <taxon>Bacilli</taxon>
        <taxon>Lactobacillales</taxon>
        <taxon>Streptococcaceae</taxon>
        <taxon>Streptococcus</taxon>
    </lineage>
</organism>
<dbReference type="Gene3D" id="3.90.226.10">
    <property type="entry name" value="2-enoyl-CoA Hydratase, Chain A, domain 1"/>
    <property type="match status" value="1"/>
</dbReference>
<comment type="similarity">
    <text evidence="1">Belongs to the enoyl-CoA hydratase/isomerase family.</text>
</comment>
<evidence type="ECO:0000313" key="9">
    <source>
        <dbReference type="EMBL" id="SQG78668.1"/>
    </source>
</evidence>
<evidence type="ECO:0000313" key="6">
    <source>
        <dbReference type="EMBL" id="SEM28153.1"/>
    </source>
</evidence>
<protein>
    <submittedName>
        <fullName evidence="2 5">Enoyl-CoA hydratase</fullName>
        <ecNumber evidence="9">3.8.1.7</ecNumber>
        <ecNumber evidence="5">4.2.1.17</ecNumber>
    </submittedName>
    <submittedName>
        <fullName evidence="3">Trans-2,cis-3-Decenoyl-ACP isomerase</fullName>
    </submittedName>
    <submittedName>
        <fullName evidence="6">Trans-2-decenoyl-[acyl-carrier protein] isomerase</fullName>
    </submittedName>
</protein>
<name>A0A060RI52_9STRE</name>
<dbReference type="AlphaFoldDB" id="A0A060RI52"/>
<dbReference type="GO" id="GO:0016853">
    <property type="term" value="F:isomerase activity"/>
    <property type="evidence" value="ECO:0007669"/>
    <property type="project" value="UniProtKB-KW"/>
</dbReference>
<dbReference type="Proteomes" id="UP000182764">
    <property type="component" value="Unassembled WGS sequence"/>
</dbReference>
<dbReference type="Proteomes" id="UP000700800">
    <property type="component" value="Unassembled WGS sequence"/>
</dbReference>
<dbReference type="EMBL" id="LQOF01000344">
    <property type="protein sequence ID" value="KXT66278.1"/>
    <property type="molecule type" value="Genomic_DNA"/>
</dbReference>
<evidence type="ECO:0000313" key="8">
    <source>
        <dbReference type="EMBL" id="SFU81012.1"/>
    </source>
</evidence>
<evidence type="ECO:0000313" key="7">
    <source>
        <dbReference type="EMBL" id="SER66041.1"/>
    </source>
</evidence>
<dbReference type="CDD" id="cd06558">
    <property type="entry name" value="crotonase-like"/>
    <property type="match status" value="1"/>
</dbReference>
<dbReference type="PATRIC" id="fig|315405.11.peg.2027"/>
<dbReference type="EMBL" id="SVAF01000035">
    <property type="protein sequence ID" value="MBE6165476.1"/>
    <property type="molecule type" value="Genomic_DNA"/>
</dbReference>
<evidence type="ECO:0000313" key="16">
    <source>
        <dbReference type="Proteomes" id="UP000249013"/>
    </source>
</evidence>
<evidence type="ECO:0000313" key="12">
    <source>
        <dbReference type="Proteomes" id="UP000071927"/>
    </source>
</evidence>
<dbReference type="EMBL" id="CCBC010000196">
    <property type="protein sequence ID" value="CDO18529.1"/>
    <property type="molecule type" value="Genomic_DNA"/>
</dbReference>
<evidence type="ECO:0000313" key="13">
    <source>
        <dbReference type="Proteomes" id="UP000182712"/>
    </source>
</evidence>
<evidence type="ECO:0000313" key="15">
    <source>
        <dbReference type="Proteomes" id="UP000183629"/>
    </source>
</evidence>
<reference evidence="13 14" key="5">
    <citation type="submission" date="2016-10" db="EMBL/GenBank/DDBJ databases">
        <authorList>
            <person name="de Groot N.N."/>
        </authorList>
    </citation>
    <scope>NUCLEOTIDE SEQUENCE [LARGE SCALE GENOMIC DNA]</scope>
    <source>
        <strain evidence="8">LMG 15572</strain>
        <strain evidence="6 14">VTM1R29</strain>
        <strain evidence="7 13">VTM2R47</strain>
    </source>
</reference>
<dbReference type="Gene3D" id="1.10.12.10">
    <property type="entry name" value="Lyase 2-enoyl-coa Hydratase, Chain A, domain 2"/>
    <property type="match status" value="1"/>
</dbReference>
<evidence type="ECO:0000313" key="10">
    <source>
        <dbReference type="Proteomes" id="UP000027584"/>
    </source>
</evidence>
<dbReference type="InterPro" id="IPR029045">
    <property type="entry name" value="ClpP/crotonase-like_dom_sf"/>
</dbReference>
<dbReference type="Pfam" id="PF00378">
    <property type="entry name" value="ECH_1"/>
    <property type="match status" value="1"/>
</dbReference>
<dbReference type="SUPFAM" id="SSF52096">
    <property type="entry name" value="ClpP/crotonase"/>
    <property type="match status" value="1"/>
</dbReference>
<dbReference type="InterPro" id="IPR014748">
    <property type="entry name" value="Enoyl-CoA_hydra_C"/>
</dbReference>
<evidence type="ECO:0000313" key="3">
    <source>
        <dbReference type="EMBL" id="KXT66278.1"/>
    </source>
</evidence>
<dbReference type="Proteomes" id="UP000070198">
    <property type="component" value="Unassembled WGS sequence"/>
</dbReference>
<dbReference type="InterPro" id="IPR001753">
    <property type="entry name" value="Enoyl-CoA_hydra/iso"/>
</dbReference>
<dbReference type="EMBL" id="LS483409">
    <property type="protein sequence ID" value="SQG78668.1"/>
    <property type="molecule type" value="Genomic_DNA"/>
</dbReference>
<reference evidence="9 16" key="6">
    <citation type="submission" date="2018-06" db="EMBL/GenBank/DDBJ databases">
        <authorList>
            <consortium name="Pathogen Informatics"/>
            <person name="Doyle S."/>
        </authorList>
    </citation>
    <scope>NUCLEOTIDE SEQUENCE [LARGE SCALE GENOMIC DNA]</scope>
    <source>
        <strain evidence="9 16">NCTC13773</strain>
    </source>
</reference>
<gene>
    <name evidence="9" type="primary">fcbB2</name>
    <name evidence="2" type="ORF">BN963_SGAL_01728</name>
    <name evidence="5" type="ORF">E7156_09375</name>
    <name evidence="9" type="ORF">NCTC13773_00446</name>
    <name evidence="6" type="ORF">SAMN04487839_1114</name>
    <name evidence="7" type="ORF">SAMN04487840_1077</name>
    <name evidence="8" type="ORF">SAMN05660328_1098</name>
    <name evidence="3" type="ORF">SGADD02_01737</name>
    <name evidence="4" type="ORF">SGADD03_01427</name>
</gene>
<reference evidence="15" key="4">
    <citation type="submission" date="2016-10" db="EMBL/GenBank/DDBJ databases">
        <authorList>
            <person name="Varghese N."/>
            <person name="Submissions S."/>
        </authorList>
    </citation>
    <scope>NUCLEOTIDE SEQUENCE [LARGE SCALE GENOMIC DNA]</scope>
    <source>
        <strain evidence="15">LMG 15572</strain>
    </source>
</reference>
<dbReference type="Proteomes" id="UP000027584">
    <property type="component" value="Unassembled WGS sequence"/>
</dbReference>
<evidence type="ECO:0000313" key="4">
    <source>
        <dbReference type="EMBL" id="KXU06567.1"/>
    </source>
</evidence>
<dbReference type="GO" id="GO:0018787">
    <property type="term" value="F:4-chlorobenzoyl-CoA dehalogenase activity"/>
    <property type="evidence" value="ECO:0007669"/>
    <property type="project" value="UniProtKB-EC"/>
</dbReference>
<dbReference type="RefSeq" id="WP_009853411.1">
    <property type="nucleotide sequence ID" value="NZ_CP054015.1"/>
</dbReference>
<dbReference type="EMBL" id="LQXV01000248">
    <property type="protein sequence ID" value="KXU06567.1"/>
    <property type="molecule type" value="Genomic_DNA"/>
</dbReference>
<keyword evidence="3" id="KW-0413">Isomerase</keyword>
<dbReference type="EMBL" id="FPBN01000009">
    <property type="protein sequence ID" value="SFU81012.1"/>
    <property type="molecule type" value="Genomic_DNA"/>
</dbReference>
<evidence type="ECO:0000313" key="14">
    <source>
        <dbReference type="Proteomes" id="UP000182764"/>
    </source>
</evidence>
<reference evidence="11 12" key="3">
    <citation type="submission" date="2016-01" db="EMBL/GenBank/DDBJ databases">
        <title>Highly variable Streptococcus oralis are common among viridans streptococci isolated from primates.</title>
        <authorList>
            <person name="Denapaite D."/>
            <person name="Rieger M."/>
            <person name="Koendgen S."/>
            <person name="Brueckner R."/>
            <person name="Ochigava I."/>
            <person name="Kappeler P."/>
            <person name="Maetz-Rensing K."/>
            <person name="Leendertz F."/>
            <person name="Hakenbeck R."/>
        </authorList>
    </citation>
    <scope>NUCLEOTIDE SEQUENCE [LARGE SCALE GENOMIC DNA]</scope>
    <source>
        <strain evidence="3 11">DD02</strain>
        <strain evidence="4 12">DD03</strain>
    </source>
</reference>
<dbReference type="PANTHER" id="PTHR42964:SF1">
    <property type="entry name" value="POLYKETIDE BIOSYNTHESIS ENOYL-COA HYDRATASE PKSH-RELATED"/>
    <property type="match status" value="1"/>
</dbReference>
<dbReference type="EMBL" id="FOGM01000007">
    <property type="protein sequence ID" value="SER66041.1"/>
    <property type="molecule type" value="Genomic_DNA"/>
</dbReference>
<reference evidence="5" key="7">
    <citation type="submission" date="2019-04" db="EMBL/GenBank/DDBJ databases">
        <title>Evolution of Biomass-Degrading Anaerobic Consortia Revealed by Metagenomics.</title>
        <authorList>
            <person name="Peng X."/>
        </authorList>
    </citation>
    <scope>NUCLEOTIDE SEQUENCE</scope>
    <source>
        <strain evidence="5">SIG195</strain>
    </source>
</reference>
<reference evidence="2 10" key="2">
    <citation type="submission" date="2014-05" db="EMBL/GenBank/DDBJ databases">
        <title>Genome sequence of Streptococcus gallolyticus.</title>
        <authorList>
            <person name="Del Campo R."/>
        </authorList>
    </citation>
    <scope>NUCLEOTIDE SEQUENCE [LARGE SCALE GENOMIC DNA]</scope>
    <source>
        <strain evidence="2 10">LMG17956</strain>
    </source>
</reference>
<evidence type="ECO:0000313" key="2">
    <source>
        <dbReference type="EMBL" id="CDO18529.1"/>
    </source>
</evidence>
<reference evidence="2 10" key="1">
    <citation type="submission" date="2014-02" db="EMBL/GenBank/DDBJ databases">
        <authorList>
            <person name="Manrique M."/>
        </authorList>
    </citation>
    <scope>NUCLEOTIDE SEQUENCE [LARGE SCALE GENOMIC DNA]</scope>
    <source>
        <strain evidence="2 10">LMG17956</strain>
    </source>
</reference>
<dbReference type="EC" id="4.2.1.17" evidence="5"/>
<sequence>MSFNNVIYEKGEVATLTLNRPDISNGFNIPTCQEILEVLDNVKSDDSVKILVIKAVGKVFSIGGDLAEMQRAVESDNVESLVEIASLVNKISFAMKKLPKPVIMSVDGAVAGAAANMAVAADFVVASEKAKFIQAFVGVGLAPDAGGLFLMSRAIGTTRAIQLAMTGEGLNAQKALEYGIVYRLCESEKLERTTNQLTKRLLRGSANSYRAIKEMSWKASFEGWEDYTSLELQLQEELAFKEDFKEGVRAFAEKRRPKFSGK</sequence>
<evidence type="ECO:0000313" key="11">
    <source>
        <dbReference type="Proteomes" id="UP000070198"/>
    </source>
</evidence>
<dbReference type="NCBIfam" id="NF005575">
    <property type="entry name" value="PRK07260.1"/>
    <property type="match status" value="1"/>
</dbReference>
<evidence type="ECO:0000256" key="1">
    <source>
        <dbReference type="ARBA" id="ARBA00005254"/>
    </source>
</evidence>
<keyword evidence="9" id="KW-0378">Hydrolase</keyword>
<dbReference type="OMA" id="SCDMVVC"/>
<accession>A0A060RI52</accession>
<dbReference type="Proteomes" id="UP000249013">
    <property type="component" value="Chromosome 1"/>
</dbReference>